<name>A0ABS2NNH5_9FIRM</name>
<sequence>MSSKEVKRQIILNNAAEMLTLKPTATLQEIADYCNIGIATLHRYFKTREILLDALAINAIELIEEAFEGFNFREDDMRGNLKDIFDLLIPLGNKISFLSIAASVDENPQVVKRERALQEPLIRMIDQWKSIGVIKATFSSRWIISTIYSLLFLTWQEIYSGNLARNNASEQLLDTILFGFSES</sequence>
<keyword evidence="1 2" id="KW-0238">DNA-binding</keyword>
<dbReference type="Proteomes" id="UP001314796">
    <property type="component" value="Unassembled WGS sequence"/>
</dbReference>
<dbReference type="PROSITE" id="PS50977">
    <property type="entry name" value="HTH_TETR_2"/>
    <property type="match status" value="1"/>
</dbReference>
<dbReference type="EMBL" id="JAFBEE010000004">
    <property type="protein sequence ID" value="MBM7614497.1"/>
    <property type="molecule type" value="Genomic_DNA"/>
</dbReference>
<organism evidence="4 5">
    <name type="scientific">Alkaliphilus hydrothermalis</name>
    <dbReference type="NCBI Taxonomy" id="1482730"/>
    <lineage>
        <taxon>Bacteria</taxon>
        <taxon>Bacillati</taxon>
        <taxon>Bacillota</taxon>
        <taxon>Clostridia</taxon>
        <taxon>Peptostreptococcales</taxon>
        <taxon>Natronincolaceae</taxon>
        <taxon>Alkaliphilus</taxon>
    </lineage>
</organism>
<evidence type="ECO:0000313" key="5">
    <source>
        <dbReference type="Proteomes" id="UP001314796"/>
    </source>
</evidence>
<dbReference type="Pfam" id="PF00440">
    <property type="entry name" value="TetR_N"/>
    <property type="match status" value="1"/>
</dbReference>
<dbReference type="InterPro" id="IPR001647">
    <property type="entry name" value="HTH_TetR"/>
</dbReference>
<evidence type="ECO:0000256" key="1">
    <source>
        <dbReference type="ARBA" id="ARBA00023125"/>
    </source>
</evidence>
<evidence type="ECO:0000313" key="4">
    <source>
        <dbReference type="EMBL" id="MBM7614497.1"/>
    </source>
</evidence>
<dbReference type="SUPFAM" id="SSF46689">
    <property type="entry name" value="Homeodomain-like"/>
    <property type="match status" value="1"/>
</dbReference>
<reference evidence="4 5" key="1">
    <citation type="submission" date="2021-01" db="EMBL/GenBank/DDBJ databases">
        <title>Genomic Encyclopedia of Type Strains, Phase IV (KMG-IV): sequencing the most valuable type-strain genomes for metagenomic binning, comparative biology and taxonomic classification.</title>
        <authorList>
            <person name="Goeker M."/>
        </authorList>
    </citation>
    <scope>NUCLEOTIDE SEQUENCE [LARGE SCALE GENOMIC DNA]</scope>
    <source>
        <strain evidence="4 5">DSM 25890</strain>
    </source>
</reference>
<feature type="DNA-binding region" description="H-T-H motif" evidence="2">
    <location>
        <begin position="26"/>
        <end position="45"/>
    </location>
</feature>
<feature type="domain" description="HTH tetR-type" evidence="3">
    <location>
        <begin position="5"/>
        <end position="63"/>
    </location>
</feature>
<accession>A0ABS2NNH5</accession>
<keyword evidence="5" id="KW-1185">Reference proteome</keyword>
<gene>
    <name evidence="4" type="ORF">JOC73_001008</name>
</gene>
<evidence type="ECO:0000256" key="2">
    <source>
        <dbReference type="PROSITE-ProRule" id="PRU00335"/>
    </source>
</evidence>
<protein>
    <submittedName>
        <fullName evidence="4">AcrR family transcriptional regulator</fullName>
    </submittedName>
</protein>
<proteinExistence type="predicted"/>
<dbReference type="Gene3D" id="1.10.357.10">
    <property type="entry name" value="Tetracycline Repressor, domain 2"/>
    <property type="match status" value="1"/>
</dbReference>
<dbReference type="InterPro" id="IPR009057">
    <property type="entry name" value="Homeodomain-like_sf"/>
</dbReference>
<dbReference type="RefSeq" id="WP_204400781.1">
    <property type="nucleotide sequence ID" value="NZ_JAFBEE010000004.1"/>
</dbReference>
<comment type="caution">
    <text evidence="4">The sequence shown here is derived from an EMBL/GenBank/DDBJ whole genome shotgun (WGS) entry which is preliminary data.</text>
</comment>
<evidence type="ECO:0000259" key="3">
    <source>
        <dbReference type="PROSITE" id="PS50977"/>
    </source>
</evidence>